<accession>A0ACA9PBP0</accession>
<evidence type="ECO:0000313" key="1">
    <source>
        <dbReference type="EMBL" id="CAG8698364.1"/>
    </source>
</evidence>
<evidence type="ECO:0000313" key="2">
    <source>
        <dbReference type="Proteomes" id="UP000789920"/>
    </source>
</evidence>
<comment type="caution">
    <text evidence="1">The sequence shown here is derived from an EMBL/GenBank/DDBJ whole genome shotgun (WGS) entry which is preliminary data.</text>
</comment>
<gene>
    <name evidence="1" type="ORF">RPERSI_LOCUS9897</name>
</gene>
<feature type="non-terminal residue" evidence="1">
    <location>
        <position position="1"/>
    </location>
</feature>
<keyword evidence="2" id="KW-1185">Reference proteome</keyword>
<sequence>NSSSLQVALAKFTDTGIVFFECCFFDKIISNLKSIILTCHKKGIPVLWTQHGHMDVELDGGALARWTELNSFLISLSIKTLIISGVKTNLCCETTSRNDGNDDANNNFIEAFDENHDIVFLEDATAVDTKEMHEAALLNIGYGWGIVTTVNNTTK</sequence>
<dbReference type="Proteomes" id="UP000789920">
    <property type="component" value="Unassembled WGS sequence"/>
</dbReference>
<dbReference type="EMBL" id="CAJVQC010019091">
    <property type="protein sequence ID" value="CAG8698364.1"/>
    <property type="molecule type" value="Genomic_DNA"/>
</dbReference>
<name>A0ACA9PBP0_9GLOM</name>
<protein>
    <submittedName>
        <fullName evidence="1">5345_t:CDS:1</fullName>
    </submittedName>
</protein>
<reference evidence="1" key="1">
    <citation type="submission" date="2021-06" db="EMBL/GenBank/DDBJ databases">
        <authorList>
            <person name="Kallberg Y."/>
            <person name="Tangrot J."/>
            <person name="Rosling A."/>
        </authorList>
    </citation>
    <scope>NUCLEOTIDE SEQUENCE</scope>
    <source>
        <strain evidence="1">MA461A</strain>
    </source>
</reference>
<proteinExistence type="predicted"/>
<organism evidence="1 2">
    <name type="scientific">Racocetra persica</name>
    <dbReference type="NCBI Taxonomy" id="160502"/>
    <lineage>
        <taxon>Eukaryota</taxon>
        <taxon>Fungi</taxon>
        <taxon>Fungi incertae sedis</taxon>
        <taxon>Mucoromycota</taxon>
        <taxon>Glomeromycotina</taxon>
        <taxon>Glomeromycetes</taxon>
        <taxon>Diversisporales</taxon>
        <taxon>Gigasporaceae</taxon>
        <taxon>Racocetra</taxon>
    </lineage>
</organism>